<keyword evidence="7" id="KW-1185">Reference proteome</keyword>
<dbReference type="InterPro" id="IPR014044">
    <property type="entry name" value="CAP_dom"/>
</dbReference>
<dbReference type="SMART" id="SM00198">
    <property type="entry name" value="SCP"/>
    <property type="match status" value="1"/>
</dbReference>
<dbReference type="OrthoDB" id="414826at2759"/>
<sequence>MSCWLYTLSALCILANLLAPSVAWNYCSEHWCKEARSHIACNNNGSYGRSCSKEAELRPLNVQLRNFILHKINFYRNKVASGNFSGFAAAHRMASVQWDPELATLAELAVKQCPRQPDECRNTRRFKHVGQILGHVIFSTKRYSDIQLLEHKLGNWFRQYKRANSQLNAVEGGPDITSFRQLMQERATHIGCGILRHVHRHRWHKQFIVCNFARENIGREPVYGVATKPASGCKMGVNPKFPNLCALHEAYDVNVVDHLAIPRLRIKLKYNEEGMHSKAAANRTL</sequence>
<dbReference type="SUPFAM" id="SSF55797">
    <property type="entry name" value="PR-1-like"/>
    <property type="match status" value="1"/>
</dbReference>
<evidence type="ECO:0000313" key="7">
    <source>
        <dbReference type="Proteomes" id="UP000504634"/>
    </source>
</evidence>
<accession>A0A6J2TQV4</accession>
<gene>
    <name evidence="8" type="primary">LOC115626305</name>
</gene>
<feature type="chain" id="PRO_5026673769" evidence="5">
    <location>
        <begin position="24"/>
        <end position="285"/>
    </location>
</feature>
<keyword evidence="3" id="KW-0964">Secreted</keyword>
<dbReference type="GO" id="GO:0005576">
    <property type="term" value="C:extracellular region"/>
    <property type="evidence" value="ECO:0007669"/>
    <property type="project" value="UniProtKB-SubCell"/>
</dbReference>
<dbReference type="Gene3D" id="3.40.33.10">
    <property type="entry name" value="CAP"/>
    <property type="match status" value="1"/>
</dbReference>
<name>A0A6J2TQV4_DROLE</name>
<protein>
    <submittedName>
        <fullName evidence="8">Venom allergen 5</fullName>
    </submittedName>
</protein>
<reference evidence="8" key="1">
    <citation type="submission" date="2025-08" db="UniProtKB">
        <authorList>
            <consortium name="RefSeq"/>
        </authorList>
    </citation>
    <scope>IDENTIFICATION</scope>
    <source>
        <strain evidence="8">11010-0011.00</strain>
        <tissue evidence="8">Whole body</tissue>
    </source>
</reference>
<dbReference type="PIRSF" id="PIRSF038921">
    <property type="entry name" value="P14a"/>
    <property type="match status" value="1"/>
</dbReference>
<dbReference type="AlphaFoldDB" id="A0A6J2TQV4"/>
<evidence type="ECO:0000256" key="1">
    <source>
        <dbReference type="ARBA" id="ARBA00004613"/>
    </source>
</evidence>
<dbReference type="Proteomes" id="UP000504634">
    <property type="component" value="Unplaced"/>
</dbReference>
<comment type="subcellular location">
    <subcellularLocation>
        <location evidence="1">Secreted</location>
    </subcellularLocation>
</comment>
<keyword evidence="4 5" id="KW-0732">Signal</keyword>
<organism evidence="7 8">
    <name type="scientific">Drosophila lebanonensis</name>
    <name type="common">Fruit fly</name>
    <name type="synonym">Scaptodrosophila lebanonensis</name>
    <dbReference type="NCBI Taxonomy" id="7225"/>
    <lineage>
        <taxon>Eukaryota</taxon>
        <taxon>Metazoa</taxon>
        <taxon>Ecdysozoa</taxon>
        <taxon>Arthropoda</taxon>
        <taxon>Hexapoda</taxon>
        <taxon>Insecta</taxon>
        <taxon>Pterygota</taxon>
        <taxon>Neoptera</taxon>
        <taxon>Endopterygota</taxon>
        <taxon>Diptera</taxon>
        <taxon>Brachycera</taxon>
        <taxon>Muscomorpha</taxon>
        <taxon>Ephydroidea</taxon>
        <taxon>Drosophilidae</taxon>
        <taxon>Scaptodrosophila</taxon>
    </lineage>
</organism>
<comment type="similarity">
    <text evidence="2">Belongs to the CRISP family.</text>
</comment>
<feature type="domain" description="SCP" evidence="6">
    <location>
        <begin position="63"/>
        <end position="219"/>
    </location>
</feature>
<evidence type="ECO:0000259" key="6">
    <source>
        <dbReference type="SMART" id="SM00198"/>
    </source>
</evidence>
<evidence type="ECO:0000256" key="2">
    <source>
        <dbReference type="ARBA" id="ARBA00009923"/>
    </source>
</evidence>
<dbReference type="RefSeq" id="XP_030377498.1">
    <property type="nucleotide sequence ID" value="XM_030521638.1"/>
</dbReference>
<feature type="signal peptide" evidence="5">
    <location>
        <begin position="1"/>
        <end position="23"/>
    </location>
</feature>
<evidence type="ECO:0000256" key="4">
    <source>
        <dbReference type="ARBA" id="ARBA00022729"/>
    </source>
</evidence>
<evidence type="ECO:0000256" key="3">
    <source>
        <dbReference type="ARBA" id="ARBA00022525"/>
    </source>
</evidence>
<evidence type="ECO:0000313" key="8">
    <source>
        <dbReference type="RefSeq" id="XP_030377498.1"/>
    </source>
</evidence>
<dbReference type="Pfam" id="PF00188">
    <property type="entry name" value="CAP"/>
    <property type="match status" value="1"/>
</dbReference>
<proteinExistence type="inferred from homology"/>
<evidence type="ECO:0000256" key="5">
    <source>
        <dbReference type="SAM" id="SignalP"/>
    </source>
</evidence>
<dbReference type="InterPro" id="IPR034763">
    <property type="entry name" value="P14a_insect"/>
</dbReference>
<dbReference type="GeneID" id="115626305"/>
<dbReference type="CDD" id="cd05380">
    <property type="entry name" value="CAP_euk"/>
    <property type="match status" value="1"/>
</dbReference>
<dbReference type="InterPro" id="IPR035940">
    <property type="entry name" value="CAP_sf"/>
</dbReference>